<proteinExistence type="predicted"/>
<evidence type="ECO:0000313" key="2">
    <source>
        <dbReference type="Proteomes" id="UP000626697"/>
    </source>
</evidence>
<dbReference type="Proteomes" id="UP000626697">
    <property type="component" value="Unassembled WGS sequence"/>
</dbReference>
<reference evidence="1 2" key="1">
    <citation type="submission" date="2020-08" db="EMBL/GenBank/DDBJ databases">
        <title>Genomic Encyclopedia of Type Strains, Phase IV (KMG-IV): sequencing the most valuable type-strain genomes for metagenomic binning, comparative biology and taxonomic classification.</title>
        <authorList>
            <person name="Goeker M."/>
        </authorList>
    </citation>
    <scope>NUCLEOTIDE SEQUENCE [LARGE SCALE GENOMIC DNA]</scope>
    <source>
        <strain evidence="1 2">DSM 105481</strain>
    </source>
</reference>
<protein>
    <recommendedName>
        <fullName evidence="3">Transcriptional regulator</fullName>
    </recommendedName>
</protein>
<keyword evidence="2" id="KW-1185">Reference proteome</keyword>
<gene>
    <name evidence="1" type="ORF">HNP81_001349</name>
</gene>
<evidence type="ECO:0000313" key="1">
    <source>
        <dbReference type="EMBL" id="MBA9026064.1"/>
    </source>
</evidence>
<name>A0ABR6CMB2_9BACI</name>
<comment type="caution">
    <text evidence="1">The sequence shown here is derived from an EMBL/GenBank/DDBJ whole genome shotgun (WGS) entry which is preliminary data.</text>
</comment>
<accession>A0ABR6CMB2</accession>
<sequence length="44" mass="5158">MKKILIEVCTYDVFLIVLGARRWEIQTPLRVVFVLKGIIYSGYI</sequence>
<organism evidence="1 2">
    <name type="scientific">Peribacillus huizhouensis</name>
    <dbReference type="NCBI Taxonomy" id="1501239"/>
    <lineage>
        <taxon>Bacteria</taxon>
        <taxon>Bacillati</taxon>
        <taxon>Bacillota</taxon>
        <taxon>Bacilli</taxon>
        <taxon>Bacillales</taxon>
        <taxon>Bacillaceae</taxon>
        <taxon>Peribacillus</taxon>
    </lineage>
</organism>
<evidence type="ECO:0008006" key="3">
    <source>
        <dbReference type="Google" id="ProtNLM"/>
    </source>
</evidence>
<dbReference type="EMBL" id="JACJHX010000003">
    <property type="protein sequence ID" value="MBA9026064.1"/>
    <property type="molecule type" value="Genomic_DNA"/>
</dbReference>